<evidence type="ECO:0000313" key="2">
    <source>
        <dbReference type="Proteomes" id="UP001054945"/>
    </source>
</evidence>
<accession>A0AAV4XLJ0</accession>
<keyword evidence="2" id="KW-1185">Reference proteome</keyword>
<protein>
    <submittedName>
        <fullName evidence="1">Uncharacterized protein</fullName>
    </submittedName>
</protein>
<comment type="caution">
    <text evidence="1">The sequence shown here is derived from an EMBL/GenBank/DDBJ whole genome shotgun (WGS) entry which is preliminary data.</text>
</comment>
<dbReference type="AlphaFoldDB" id="A0AAV4XLJ0"/>
<dbReference type="EMBL" id="BPLR01017936">
    <property type="protein sequence ID" value="GIY95559.1"/>
    <property type="molecule type" value="Genomic_DNA"/>
</dbReference>
<proteinExistence type="predicted"/>
<name>A0AAV4XLJ0_CAEEX</name>
<evidence type="ECO:0000313" key="1">
    <source>
        <dbReference type="EMBL" id="GIY95559.1"/>
    </source>
</evidence>
<organism evidence="1 2">
    <name type="scientific">Caerostris extrusa</name>
    <name type="common">Bark spider</name>
    <name type="synonym">Caerostris bankana</name>
    <dbReference type="NCBI Taxonomy" id="172846"/>
    <lineage>
        <taxon>Eukaryota</taxon>
        <taxon>Metazoa</taxon>
        <taxon>Ecdysozoa</taxon>
        <taxon>Arthropoda</taxon>
        <taxon>Chelicerata</taxon>
        <taxon>Arachnida</taxon>
        <taxon>Araneae</taxon>
        <taxon>Araneomorphae</taxon>
        <taxon>Entelegynae</taxon>
        <taxon>Araneoidea</taxon>
        <taxon>Araneidae</taxon>
        <taxon>Caerostris</taxon>
    </lineage>
</organism>
<gene>
    <name evidence="1" type="ORF">CEXT_738411</name>
</gene>
<reference evidence="1 2" key="1">
    <citation type="submission" date="2021-06" db="EMBL/GenBank/DDBJ databases">
        <title>Caerostris extrusa draft genome.</title>
        <authorList>
            <person name="Kono N."/>
            <person name="Arakawa K."/>
        </authorList>
    </citation>
    <scope>NUCLEOTIDE SEQUENCE [LARGE SCALE GENOMIC DNA]</scope>
</reference>
<sequence>MSFQVIQILKTVLRQITENYNFPKFSYSKAFLFRHLTSIATVSTSSFHLLLDLPDFLLPSNNINVLCPSNVLK</sequence>
<dbReference type="Proteomes" id="UP001054945">
    <property type="component" value="Unassembled WGS sequence"/>
</dbReference>